<name>A0A9D9GUK7_9PROT</name>
<keyword evidence="1" id="KW-0812">Transmembrane</keyword>
<dbReference type="Proteomes" id="UP000823630">
    <property type="component" value="Unassembled WGS sequence"/>
</dbReference>
<dbReference type="EMBL" id="JADINC010000072">
    <property type="protein sequence ID" value="MBO8425661.1"/>
    <property type="molecule type" value="Genomic_DNA"/>
</dbReference>
<proteinExistence type="predicted"/>
<evidence type="ECO:0000313" key="3">
    <source>
        <dbReference type="Proteomes" id="UP000823630"/>
    </source>
</evidence>
<evidence type="ECO:0000313" key="2">
    <source>
        <dbReference type="EMBL" id="MBO8425661.1"/>
    </source>
</evidence>
<reference evidence="2" key="2">
    <citation type="journal article" date="2021" name="PeerJ">
        <title>Extensive microbial diversity within the chicken gut microbiome revealed by metagenomics and culture.</title>
        <authorList>
            <person name="Gilroy R."/>
            <person name="Ravi A."/>
            <person name="Getino M."/>
            <person name="Pursley I."/>
            <person name="Horton D.L."/>
            <person name="Alikhan N.F."/>
            <person name="Baker D."/>
            <person name="Gharbi K."/>
            <person name="Hall N."/>
            <person name="Watson M."/>
            <person name="Adriaenssens E.M."/>
            <person name="Foster-Nyarko E."/>
            <person name="Jarju S."/>
            <person name="Secka A."/>
            <person name="Antonio M."/>
            <person name="Oren A."/>
            <person name="Chaudhuri R.R."/>
            <person name="La Ragione R."/>
            <person name="Hildebrand F."/>
            <person name="Pallen M.J."/>
        </authorList>
    </citation>
    <scope>NUCLEOTIDE SEQUENCE</scope>
    <source>
        <strain evidence="2">8207</strain>
    </source>
</reference>
<keyword evidence="1" id="KW-1133">Transmembrane helix</keyword>
<organism evidence="2 3">
    <name type="scientific">Candidatus Enterousia avistercoris</name>
    <dbReference type="NCBI Taxonomy" id="2840788"/>
    <lineage>
        <taxon>Bacteria</taxon>
        <taxon>Pseudomonadati</taxon>
        <taxon>Pseudomonadota</taxon>
        <taxon>Alphaproteobacteria</taxon>
        <taxon>Candidatus Enterousia</taxon>
    </lineage>
</organism>
<keyword evidence="1" id="KW-0472">Membrane</keyword>
<accession>A0A9D9GUK7</accession>
<reference evidence="2" key="1">
    <citation type="submission" date="2020-10" db="EMBL/GenBank/DDBJ databases">
        <authorList>
            <person name="Gilroy R."/>
        </authorList>
    </citation>
    <scope>NUCLEOTIDE SEQUENCE</scope>
    <source>
        <strain evidence="2">8207</strain>
    </source>
</reference>
<sequence>MITQPGSGAMGILDFLRNSWFLIAFIAGMIYWVARQDSSLAELDRADHRLTALENRTTILETGIGQLQIKIDTIREDVALIKTAVIQ</sequence>
<protein>
    <submittedName>
        <fullName evidence="2">Uncharacterized protein</fullName>
    </submittedName>
</protein>
<gene>
    <name evidence="2" type="ORF">IAC69_04260</name>
</gene>
<dbReference type="AlphaFoldDB" id="A0A9D9GUK7"/>
<comment type="caution">
    <text evidence="2">The sequence shown here is derived from an EMBL/GenBank/DDBJ whole genome shotgun (WGS) entry which is preliminary data.</text>
</comment>
<feature type="transmembrane region" description="Helical" evidence="1">
    <location>
        <begin position="15"/>
        <end position="34"/>
    </location>
</feature>
<evidence type="ECO:0000256" key="1">
    <source>
        <dbReference type="SAM" id="Phobius"/>
    </source>
</evidence>